<organism evidence="1 2">
    <name type="scientific">Anoxynatronum buryatiense</name>
    <dbReference type="NCBI Taxonomy" id="489973"/>
    <lineage>
        <taxon>Bacteria</taxon>
        <taxon>Bacillati</taxon>
        <taxon>Bacillota</taxon>
        <taxon>Clostridia</taxon>
        <taxon>Eubacteriales</taxon>
        <taxon>Clostridiaceae</taxon>
        <taxon>Anoxynatronum</taxon>
    </lineage>
</organism>
<protein>
    <submittedName>
        <fullName evidence="1">Uncharacterized protein</fullName>
    </submittedName>
</protein>
<evidence type="ECO:0000313" key="1">
    <source>
        <dbReference type="EMBL" id="SMP58452.1"/>
    </source>
</evidence>
<reference evidence="1" key="1">
    <citation type="submission" date="2017-05" db="EMBL/GenBank/DDBJ databases">
        <authorList>
            <person name="Varghese N."/>
            <person name="Submissions S."/>
        </authorList>
    </citation>
    <scope>NUCLEOTIDE SEQUENCE</scope>
    <source>
        <strain evidence="1">Su22</strain>
    </source>
</reference>
<name>A0AA46AJA7_9CLOT</name>
<dbReference type="RefSeq" id="WP_283409408.1">
    <property type="nucleotide sequence ID" value="NZ_FXUF01000007.1"/>
</dbReference>
<dbReference type="EMBL" id="FXUF01000007">
    <property type="protein sequence ID" value="SMP58452.1"/>
    <property type="molecule type" value="Genomic_DNA"/>
</dbReference>
<sequence>MRKRRGLSGLLLIFTILLMISPWAIRWIQRTWISPALVLKPEREVAIPYSGNLAVHPGGEGLYLVRNAEVRYFHPQQDQDWAFGTETLVPVTGNNDKHLFLMEASPRYLLRINEQGHMLYQQAANRSADSMFACETGFLLLQHPEENRLQPFSVLDPDGRVMGSMLLTEGVVLQASISGRHERVLISVLRRAGNTFETALLMYDLYGVLQSSQNLQGKVVADHLITDEGDVVVLTTESLHRYTLTMEERWQTPVEPFYLTARDKTGYWALAHRAEIMGDMANEAANGNSEGDPPETIITFIEWEAEKVTLFEEAAAIQELKVNDRFLLMGQQRRLAVLNHRGELLDEQSYQDDVEELFLLPGQRIAVLRRGQIHFYQLQTGD</sequence>
<keyword evidence="2" id="KW-1185">Reference proteome</keyword>
<gene>
    <name evidence="1" type="ORF">SAMN06296020_10784</name>
</gene>
<accession>A0AA46AJA7</accession>
<dbReference type="Proteomes" id="UP001158066">
    <property type="component" value="Unassembled WGS sequence"/>
</dbReference>
<comment type="caution">
    <text evidence="1">The sequence shown here is derived from an EMBL/GenBank/DDBJ whole genome shotgun (WGS) entry which is preliminary data.</text>
</comment>
<dbReference type="AlphaFoldDB" id="A0AA46AJA7"/>
<evidence type="ECO:0000313" key="2">
    <source>
        <dbReference type="Proteomes" id="UP001158066"/>
    </source>
</evidence>
<proteinExistence type="predicted"/>